<evidence type="ECO:0000313" key="7">
    <source>
        <dbReference type="EMBL" id="CAR30292.1"/>
    </source>
</evidence>
<dbReference type="EMBL" id="CU928180">
    <property type="protein sequence ID" value="CAR30292.1"/>
    <property type="molecule type" value="Genomic_DNA"/>
</dbReference>
<evidence type="ECO:0000256" key="5">
    <source>
        <dbReference type="SAM" id="MobiDB-lite"/>
    </source>
</evidence>
<dbReference type="Gene3D" id="3.30.50.10">
    <property type="entry name" value="Erythroid Transcription Factor GATA-1, subunit A"/>
    <property type="match status" value="1"/>
</dbReference>
<dbReference type="PANTHER" id="PTHR45658">
    <property type="entry name" value="GATA TRANSCRIPTION FACTOR"/>
    <property type="match status" value="1"/>
</dbReference>
<dbReference type="GO" id="GO:0043565">
    <property type="term" value="F:sequence-specific DNA binding"/>
    <property type="evidence" value="ECO:0007669"/>
    <property type="project" value="InterPro"/>
</dbReference>
<dbReference type="OMA" id="NICAHTI"/>
<keyword evidence="2 4" id="KW-0863">Zinc-finger</keyword>
<dbReference type="InterPro" id="IPR051140">
    <property type="entry name" value="GATA_TF"/>
</dbReference>
<dbReference type="SUPFAM" id="SSF57716">
    <property type="entry name" value="Glucocorticoid receptor-like (DNA-binding domain)"/>
    <property type="match status" value="1"/>
</dbReference>
<dbReference type="GO" id="GO:0006355">
    <property type="term" value="P:regulation of DNA-templated transcription"/>
    <property type="evidence" value="ECO:0007669"/>
    <property type="project" value="InterPro"/>
</dbReference>
<dbReference type="GO" id="GO:0008270">
    <property type="term" value="F:zinc ion binding"/>
    <property type="evidence" value="ECO:0007669"/>
    <property type="project" value="UniProtKB-KW"/>
</dbReference>
<dbReference type="KEGG" id="lth:KLTH0H06314g"/>
<dbReference type="AlphaFoldDB" id="C5E2N1"/>
<dbReference type="PROSITE" id="PS00344">
    <property type="entry name" value="GATA_ZN_FINGER_1"/>
    <property type="match status" value="1"/>
</dbReference>
<accession>C5E2N1</accession>
<feature type="region of interest" description="Disordered" evidence="5">
    <location>
        <begin position="86"/>
        <end position="111"/>
    </location>
</feature>
<organism evidence="7 8">
    <name type="scientific">Lachancea thermotolerans (strain ATCC 56472 / CBS 6340 / NRRL Y-8284)</name>
    <name type="common">Yeast</name>
    <name type="synonym">Kluyveromyces thermotolerans</name>
    <dbReference type="NCBI Taxonomy" id="559295"/>
    <lineage>
        <taxon>Eukaryota</taxon>
        <taxon>Fungi</taxon>
        <taxon>Dikarya</taxon>
        <taxon>Ascomycota</taxon>
        <taxon>Saccharomycotina</taxon>
        <taxon>Saccharomycetes</taxon>
        <taxon>Saccharomycetales</taxon>
        <taxon>Saccharomycetaceae</taxon>
        <taxon>Lachancea</taxon>
    </lineage>
</organism>
<name>C5E2N1_LACTC</name>
<dbReference type="HOGENOM" id="CLU_683472_0_0_1"/>
<evidence type="ECO:0000313" key="8">
    <source>
        <dbReference type="Proteomes" id="UP000002036"/>
    </source>
</evidence>
<dbReference type="PROSITE" id="PS50114">
    <property type="entry name" value="GATA_ZN_FINGER_2"/>
    <property type="match status" value="1"/>
</dbReference>
<dbReference type="OrthoDB" id="2162994at2759"/>
<dbReference type="Pfam" id="PF00320">
    <property type="entry name" value="GATA"/>
    <property type="match status" value="1"/>
</dbReference>
<sequence>MHTDALFRSDRFQELRSATDQPTIKVLQKSPKATPSLPGIRQLLHNICAHTIERTTVINDFTNREIKAQMGFLSTNNEEYPSFKLGQLGQLGSPKQSHSGRRHEKLPFHSSPTRFEHPQLVKFYTGDTAPRQLLRVGKIQKPSGDLLRLANLVEASPKMHEVHITGNSIKDEVISSNGEYQLKVAEILTSSRCVFENLQEWPLSVHSQDTSGDDGMYFLTEFINMESLDITISMAKKVHESLQAIKLWKSKHIELKMNRRPENTIATSGKGMIGGISLPRMDLGQKLSKDEPRKASCRLGTASGHAKGGNAAIFSEAVASHNTGRHNIDTQLSTKAIGEPKGRVMRNALQCAHCSSTKTPEWRKGPCGRRSLCNACGLFYKKLVRKFGDGQASMIMKHRKSISSKNRKVPHVFDVPHSFVQI</sequence>
<reference evidence="7 8" key="1">
    <citation type="journal article" date="2009" name="Genome Res.">
        <title>Comparative genomics of protoploid Saccharomycetaceae.</title>
        <authorList>
            <consortium name="The Genolevures Consortium"/>
            <person name="Souciet J.-L."/>
            <person name="Dujon B."/>
            <person name="Gaillardin C."/>
            <person name="Johnston M."/>
            <person name="Baret P.V."/>
            <person name="Cliften P."/>
            <person name="Sherman D.J."/>
            <person name="Weissenbach J."/>
            <person name="Westhof E."/>
            <person name="Wincker P."/>
            <person name="Jubin C."/>
            <person name="Poulain J."/>
            <person name="Barbe V."/>
            <person name="Segurens B."/>
            <person name="Artiguenave F."/>
            <person name="Anthouard V."/>
            <person name="Vacherie B."/>
            <person name="Val M.-E."/>
            <person name="Fulton R.S."/>
            <person name="Minx P."/>
            <person name="Wilson R."/>
            <person name="Durrens P."/>
            <person name="Jean G."/>
            <person name="Marck C."/>
            <person name="Martin T."/>
            <person name="Nikolski M."/>
            <person name="Rolland T."/>
            <person name="Seret M.-L."/>
            <person name="Casaregola S."/>
            <person name="Despons L."/>
            <person name="Fairhead C."/>
            <person name="Fischer G."/>
            <person name="Lafontaine I."/>
            <person name="Leh V."/>
            <person name="Lemaire M."/>
            <person name="de Montigny J."/>
            <person name="Neuveglise C."/>
            <person name="Thierry A."/>
            <person name="Blanc-Lenfle I."/>
            <person name="Bleykasten C."/>
            <person name="Diffels J."/>
            <person name="Fritsch E."/>
            <person name="Frangeul L."/>
            <person name="Goeffon A."/>
            <person name="Jauniaux N."/>
            <person name="Kachouri-Lafond R."/>
            <person name="Payen C."/>
            <person name="Potier S."/>
            <person name="Pribylova L."/>
            <person name="Ozanne C."/>
            <person name="Richard G.-F."/>
            <person name="Sacerdot C."/>
            <person name="Straub M.-L."/>
            <person name="Talla E."/>
        </authorList>
    </citation>
    <scope>NUCLEOTIDE SEQUENCE [LARGE SCALE GENOMIC DNA]</scope>
    <source>
        <strain evidence="8">ATCC 56472 / CBS 6340 / NRRL Y-8284</strain>
    </source>
</reference>
<evidence type="ECO:0000256" key="4">
    <source>
        <dbReference type="PROSITE-ProRule" id="PRU00094"/>
    </source>
</evidence>
<dbReference type="RefSeq" id="XP_002556154.1">
    <property type="nucleotide sequence ID" value="XM_002556108.1"/>
</dbReference>
<dbReference type="eggNOG" id="KOG1601">
    <property type="taxonomic scope" value="Eukaryota"/>
</dbReference>
<dbReference type="InParanoid" id="C5E2N1"/>
<protein>
    <submittedName>
        <fullName evidence="7">KLTH0H06314p</fullName>
    </submittedName>
</protein>
<keyword evidence="3" id="KW-0862">Zinc</keyword>
<dbReference type="Proteomes" id="UP000002036">
    <property type="component" value="Chromosome H"/>
</dbReference>
<dbReference type="GeneID" id="8294469"/>
<keyword evidence="8" id="KW-1185">Reference proteome</keyword>
<dbReference type="SMART" id="SM00401">
    <property type="entry name" value="ZnF_GATA"/>
    <property type="match status" value="1"/>
</dbReference>
<feature type="domain" description="GATA-type" evidence="6">
    <location>
        <begin position="345"/>
        <end position="381"/>
    </location>
</feature>
<dbReference type="STRING" id="559295.C5E2N1"/>
<evidence type="ECO:0000259" key="6">
    <source>
        <dbReference type="PROSITE" id="PS50114"/>
    </source>
</evidence>
<evidence type="ECO:0000256" key="2">
    <source>
        <dbReference type="ARBA" id="ARBA00022771"/>
    </source>
</evidence>
<dbReference type="CDD" id="cd00202">
    <property type="entry name" value="ZnF_GATA"/>
    <property type="match status" value="1"/>
</dbReference>
<evidence type="ECO:0000256" key="1">
    <source>
        <dbReference type="ARBA" id="ARBA00022723"/>
    </source>
</evidence>
<proteinExistence type="predicted"/>
<evidence type="ECO:0000256" key="3">
    <source>
        <dbReference type="ARBA" id="ARBA00022833"/>
    </source>
</evidence>
<dbReference type="InterPro" id="IPR013088">
    <property type="entry name" value="Znf_NHR/GATA"/>
</dbReference>
<dbReference type="InterPro" id="IPR000679">
    <property type="entry name" value="Znf_GATA"/>
</dbReference>
<gene>
    <name evidence="7" type="ordered locus">KLTH0H06314g</name>
</gene>
<keyword evidence="1" id="KW-0479">Metal-binding</keyword>